<proteinExistence type="predicted"/>
<dbReference type="PANTHER" id="PTHR45138">
    <property type="entry name" value="REGULATORY COMPONENTS OF SENSORY TRANSDUCTION SYSTEM"/>
    <property type="match status" value="1"/>
</dbReference>
<gene>
    <name evidence="4" type="ORF">BEN30_13995</name>
</gene>
<dbReference type="SUPFAM" id="SSF55073">
    <property type="entry name" value="Nucleotide cyclase"/>
    <property type="match status" value="1"/>
</dbReference>
<dbReference type="InterPro" id="IPR000160">
    <property type="entry name" value="GGDEF_dom"/>
</dbReference>
<dbReference type="EC" id="2.7.7.65" evidence="1"/>
<name>A0A1E5Q5E5_9PROT</name>
<dbReference type="NCBIfam" id="TIGR00254">
    <property type="entry name" value="GGDEF"/>
    <property type="match status" value="1"/>
</dbReference>
<dbReference type="FunFam" id="3.30.70.270:FF:000001">
    <property type="entry name" value="Diguanylate cyclase domain protein"/>
    <property type="match status" value="1"/>
</dbReference>
<organism evidence="4 5">
    <name type="scientific">Magnetovibrio blakemorei</name>
    <dbReference type="NCBI Taxonomy" id="28181"/>
    <lineage>
        <taxon>Bacteria</taxon>
        <taxon>Pseudomonadati</taxon>
        <taxon>Pseudomonadota</taxon>
        <taxon>Alphaproteobacteria</taxon>
        <taxon>Rhodospirillales</taxon>
        <taxon>Magnetovibrionaceae</taxon>
        <taxon>Magnetovibrio</taxon>
    </lineage>
</organism>
<dbReference type="InterPro" id="IPR050469">
    <property type="entry name" value="Diguanylate_Cyclase"/>
</dbReference>
<dbReference type="EMBL" id="MCGG01000048">
    <property type="protein sequence ID" value="OEJ65594.1"/>
    <property type="molecule type" value="Genomic_DNA"/>
</dbReference>
<dbReference type="OrthoDB" id="9793210at2"/>
<accession>A0A1E5Q5E5</accession>
<dbReference type="AlphaFoldDB" id="A0A1E5Q5E5"/>
<feature type="domain" description="GGDEF" evidence="3">
    <location>
        <begin position="51"/>
        <end position="186"/>
    </location>
</feature>
<dbReference type="InterPro" id="IPR029787">
    <property type="entry name" value="Nucleotide_cyclase"/>
</dbReference>
<dbReference type="CDD" id="cd01949">
    <property type="entry name" value="GGDEF"/>
    <property type="match status" value="1"/>
</dbReference>
<dbReference type="Gene3D" id="3.30.70.270">
    <property type="match status" value="1"/>
</dbReference>
<evidence type="ECO:0000256" key="1">
    <source>
        <dbReference type="ARBA" id="ARBA00012528"/>
    </source>
</evidence>
<evidence type="ECO:0000313" key="5">
    <source>
        <dbReference type="Proteomes" id="UP000095347"/>
    </source>
</evidence>
<dbReference type="Pfam" id="PF00990">
    <property type="entry name" value="GGDEF"/>
    <property type="match status" value="1"/>
</dbReference>
<dbReference type="PANTHER" id="PTHR45138:SF9">
    <property type="entry name" value="DIGUANYLATE CYCLASE DGCM-RELATED"/>
    <property type="match status" value="1"/>
</dbReference>
<dbReference type="InterPro" id="IPR043128">
    <property type="entry name" value="Rev_trsase/Diguanyl_cyclase"/>
</dbReference>
<dbReference type="PROSITE" id="PS50887">
    <property type="entry name" value="GGDEF"/>
    <property type="match status" value="1"/>
</dbReference>
<dbReference type="STRING" id="28181.BEN30_13995"/>
<sequence length="186" mass="21139">MGAERKILTQSLHIEEIERLACTDELTGAYNRRGFQKEFERVLAAANRYDETGILIYVDLDGFKPINDTYGHAAGDLVLCEVVRTLQENCRPHDLVARLGGDEFAVLLSRTDWQNGLNRAEVIKHALNTKSVNWNDKTISVRASLGYQRFGPDDSHTEVLRQADSAMYKAKRLRTELSRSHVEFQS</sequence>
<comment type="catalytic activity">
    <reaction evidence="2">
        <text>2 GTP = 3',3'-c-di-GMP + 2 diphosphate</text>
        <dbReference type="Rhea" id="RHEA:24898"/>
        <dbReference type="ChEBI" id="CHEBI:33019"/>
        <dbReference type="ChEBI" id="CHEBI:37565"/>
        <dbReference type="ChEBI" id="CHEBI:58805"/>
        <dbReference type="EC" id="2.7.7.65"/>
    </reaction>
</comment>
<reference evidence="5" key="1">
    <citation type="submission" date="2016-07" db="EMBL/GenBank/DDBJ databases">
        <authorList>
            <person name="Florea S."/>
            <person name="Webb J.S."/>
            <person name="Jaromczyk J."/>
            <person name="Schardl C.L."/>
        </authorList>
    </citation>
    <scope>NUCLEOTIDE SEQUENCE [LARGE SCALE GENOMIC DNA]</scope>
    <source>
        <strain evidence="5">MV-1</strain>
    </source>
</reference>
<keyword evidence="5" id="KW-1185">Reference proteome</keyword>
<evidence type="ECO:0000256" key="2">
    <source>
        <dbReference type="ARBA" id="ARBA00034247"/>
    </source>
</evidence>
<comment type="caution">
    <text evidence="4">The sequence shown here is derived from an EMBL/GenBank/DDBJ whole genome shotgun (WGS) entry which is preliminary data.</text>
</comment>
<dbReference type="SMART" id="SM00267">
    <property type="entry name" value="GGDEF"/>
    <property type="match status" value="1"/>
</dbReference>
<dbReference type="GO" id="GO:0052621">
    <property type="term" value="F:diguanylate cyclase activity"/>
    <property type="evidence" value="ECO:0007669"/>
    <property type="project" value="UniProtKB-EC"/>
</dbReference>
<dbReference type="Proteomes" id="UP000095347">
    <property type="component" value="Unassembled WGS sequence"/>
</dbReference>
<evidence type="ECO:0000313" key="4">
    <source>
        <dbReference type="EMBL" id="OEJ65594.1"/>
    </source>
</evidence>
<evidence type="ECO:0000259" key="3">
    <source>
        <dbReference type="PROSITE" id="PS50887"/>
    </source>
</evidence>
<protein>
    <recommendedName>
        <fullName evidence="1">diguanylate cyclase</fullName>
        <ecNumber evidence="1">2.7.7.65</ecNumber>
    </recommendedName>
</protein>